<keyword evidence="1" id="KW-1133">Transmembrane helix</keyword>
<proteinExistence type="predicted"/>
<dbReference type="RefSeq" id="WP_006685298.1">
    <property type="nucleotide sequence ID" value="NZ_GG730299.1"/>
</dbReference>
<protein>
    <submittedName>
        <fullName evidence="2">Uncharacterized protein</fullName>
    </submittedName>
</protein>
<reference evidence="2 3" key="1">
    <citation type="submission" date="2010-02" db="EMBL/GenBank/DDBJ databases">
        <authorList>
            <person name="Weinstock G."/>
            <person name="Sodergren E."/>
            <person name="Clifton S."/>
            <person name="Fulton L."/>
            <person name="Fulton B."/>
            <person name="Courtney L."/>
            <person name="Fronick C."/>
            <person name="Harrison M."/>
            <person name="Strong C."/>
            <person name="Farmer C."/>
            <person name="Delahaunty K."/>
            <person name="Markovic C."/>
            <person name="Hall O."/>
            <person name="Minx P."/>
            <person name="Tomlinson C."/>
            <person name="Mitreva M."/>
            <person name="Nelson J."/>
            <person name="Hou S."/>
            <person name="Wollam A."/>
            <person name="Pepin K.H."/>
            <person name="Johnson M."/>
            <person name="Bhonagiri V."/>
            <person name="Zhang X."/>
            <person name="Suruliraj S."/>
            <person name="Warren W."/>
            <person name="Chinwalla A."/>
            <person name="Mardis E.R."/>
            <person name="Wilson R.K."/>
        </authorList>
    </citation>
    <scope>NUCLEOTIDE SEQUENCE [LARGE SCALE GENOMIC DNA]</scope>
    <source>
        <strain evidence="2 3">ATCC 29220</strain>
    </source>
</reference>
<feature type="transmembrane region" description="Helical" evidence="1">
    <location>
        <begin position="77"/>
        <end position="98"/>
    </location>
</feature>
<evidence type="ECO:0000313" key="3">
    <source>
        <dbReference type="Proteomes" id="UP000003880"/>
    </source>
</evidence>
<dbReference type="AlphaFoldDB" id="D4BBZ1"/>
<name>D4BBZ1_9ENTR</name>
<keyword evidence="1" id="KW-0472">Membrane</keyword>
<dbReference type="Proteomes" id="UP000003880">
    <property type="component" value="Unassembled WGS sequence"/>
</dbReference>
<gene>
    <name evidence="2" type="ORF">CIT292_07932</name>
</gene>
<sequence length="117" mass="12947">MSNKITFGELLSAFISQPIEAIKIMFILTLGEVGRWLYGGGRFRERAGDLIISLLLFYLIRPHIANLPPLFGTKISSGAIAISIALLGTHGISQLLIYTVKKRTGIDFSEQINKDKK</sequence>
<keyword evidence="1" id="KW-0812">Transmembrane</keyword>
<comment type="caution">
    <text evidence="2">The sequence shown here is derived from an EMBL/GenBank/DDBJ whole genome shotgun (WGS) entry which is preliminary data.</text>
</comment>
<evidence type="ECO:0000256" key="1">
    <source>
        <dbReference type="SAM" id="Phobius"/>
    </source>
</evidence>
<dbReference type="HOGENOM" id="CLU_2092728_0_0_6"/>
<feature type="transmembrane region" description="Helical" evidence="1">
    <location>
        <begin position="20"/>
        <end position="38"/>
    </location>
</feature>
<evidence type="ECO:0000313" key="2">
    <source>
        <dbReference type="EMBL" id="EFE08609.1"/>
    </source>
</evidence>
<organism evidence="2 3">
    <name type="scientific">Citrobacter youngae ATCC 29220</name>
    <dbReference type="NCBI Taxonomy" id="500640"/>
    <lineage>
        <taxon>Bacteria</taxon>
        <taxon>Pseudomonadati</taxon>
        <taxon>Pseudomonadota</taxon>
        <taxon>Gammaproteobacteria</taxon>
        <taxon>Enterobacterales</taxon>
        <taxon>Enterobacteriaceae</taxon>
        <taxon>Citrobacter</taxon>
        <taxon>Citrobacter freundii complex</taxon>
    </lineage>
</organism>
<feature type="transmembrane region" description="Helical" evidence="1">
    <location>
        <begin position="50"/>
        <end position="71"/>
    </location>
</feature>
<accession>D4BBZ1</accession>
<dbReference type="EMBL" id="ABWL02000007">
    <property type="protein sequence ID" value="EFE08609.1"/>
    <property type="molecule type" value="Genomic_DNA"/>
</dbReference>